<organism evidence="1 2">
    <name type="scientific">Amycolatopsis halotolerans</name>
    <dbReference type="NCBI Taxonomy" id="330083"/>
    <lineage>
        <taxon>Bacteria</taxon>
        <taxon>Bacillati</taxon>
        <taxon>Actinomycetota</taxon>
        <taxon>Actinomycetes</taxon>
        <taxon>Pseudonocardiales</taxon>
        <taxon>Pseudonocardiaceae</taxon>
        <taxon>Amycolatopsis</taxon>
    </lineage>
</organism>
<keyword evidence="2" id="KW-1185">Reference proteome</keyword>
<dbReference type="EMBL" id="JBHRWI010000011">
    <property type="protein sequence ID" value="MFC3510079.1"/>
    <property type="molecule type" value="Genomic_DNA"/>
</dbReference>
<name>A0ABV7QD02_9PSEU</name>
<evidence type="ECO:0000313" key="2">
    <source>
        <dbReference type="Proteomes" id="UP001595764"/>
    </source>
</evidence>
<dbReference type="Proteomes" id="UP001595764">
    <property type="component" value="Unassembled WGS sequence"/>
</dbReference>
<reference evidence="2" key="1">
    <citation type="journal article" date="2019" name="Int. J. Syst. Evol. Microbiol.">
        <title>The Global Catalogue of Microorganisms (GCM) 10K type strain sequencing project: providing services to taxonomists for standard genome sequencing and annotation.</title>
        <authorList>
            <consortium name="The Broad Institute Genomics Platform"/>
            <consortium name="The Broad Institute Genome Sequencing Center for Infectious Disease"/>
            <person name="Wu L."/>
            <person name="Ma J."/>
        </authorList>
    </citation>
    <scope>NUCLEOTIDE SEQUENCE [LARGE SCALE GENOMIC DNA]</scope>
    <source>
        <strain evidence="2">CGMCC 4.7682</strain>
    </source>
</reference>
<evidence type="ECO:0000313" key="1">
    <source>
        <dbReference type="EMBL" id="MFC3510079.1"/>
    </source>
</evidence>
<gene>
    <name evidence="1" type="ORF">ACFORO_07885</name>
</gene>
<dbReference type="RefSeq" id="WP_344279014.1">
    <property type="nucleotide sequence ID" value="NZ_JBHRWI010000011.1"/>
</dbReference>
<proteinExistence type="predicted"/>
<protein>
    <recommendedName>
        <fullName evidence="3">ESX-1 secretion-associated protein</fullName>
    </recommendedName>
</protein>
<sequence length="125" mass="12969">MIGFETDVKDLRKASGFVEDAGHAAETARDGVRGLDMPEATGPQGIFGGFNPFGGGPTTAFGGSLGMRQVAAAYEYHRSKVEEALAKLAFTTQQASVALARVADLYESADGEARMGVRNAAGEGL</sequence>
<comment type="caution">
    <text evidence="1">The sequence shown here is derived from an EMBL/GenBank/DDBJ whole genome shotgun (WGS) entry which is preliminary data.</text>
</comment>
<accession>A0ABV7QD02</accession>
<evidence type="ECO:0008006" key="3">
    <source>
        <dbReference type="Google" id="ProtNLM"/>
    </source>
</evidence>